<organism evidence="3 4">
    <name type="scientific">Asparagus officinalis</name>
    <name type="common">Garden asparagus</name>
    <dbReference type="NCBI Taxonomy" id="4686"/>
    <lineage>
        <taxon>Eukaryota</taxon>
        <taxon>Viridiplantae</taxon>
        <taxon>Streptophyta</taxon>
        <taxon>Embryophyta</taxon>
        <taxon>Tracheophyta</taxon>
        <taxon>Spermatophyta</taxon>
        <taxon>Magnoliopsida</taxon>
        <taxon>Liliopsida</taxon>
        <taxon>Asparagales</taxon>
        <taxon>Asparagaceae</taxon>
        <taxon>Asparagoideae</taxon>
        <taxon>Asparagus</taxon>
    </lineage>
</organism>
<evidence type="ECO:0000256" key="1">
    <source>
        <dbReference type="SAM" id="MobiDB-lite"/>
    </source>
</evidence>
<dbReference type="Proteomes" id="UP000243459">
    <property type="component" value="Chromosome 1"/>
</dbReference>
<gene>
    <name evidence="3" type="ORF">A4U43_C01F1010</name>
</gene>
<feature type="transmembrane region" description="Helical" evidence="2">
    <location>
        <begin position="68"/>
        <end position="88"/>
    </location>
</feature>
<evidence type="ECO:0000313" key="3">
    <source>
        <dbReference type="EMBL" id="ONK78920.1"/>
    </source>
</evidence>
<protein>
    <submittedName>
        <fullName evidence="3">Uncharacterized protein</fullName>
    </submittedName>
</protein>
<dbReference type="AlphaFoldDB" id="A0A5P1FQH3"/>
<accession>A0A5P1FQH3</accession>
<name>A0A5P1FQH3_ASPOF</name>
<evidence type="ECO:0000313" key="4">
    <source>
        <dbReference type="Proteomes" id="UP000243459"/>
    </source>
</evidence>
<keyword evidence="2" id="KW-1133">Transmembrane helix</keyword>
<keyword evidence="2" id="KW-0812">Transmembrane</keyword>
<reference evidence="4" key="1">
    <citation type="journal article" date="2017" name="Nat. Commun.">
        <title>The asparagus genome sheds light on the origin and evolution of a young Y chromosome.</title>
        <authorList>
            <person name="Harkess A."/>
            <person name="Zhou J."/>
            <person name="Xu C."/>
            <person name="Bowers J.E."/>
            <person name="Van der Hulst R."/>
            <person name="Ayyampalayam S."/>
            <person name="Mercati F."/>
            <person name="Riccardi P."/>
            <person name="McKain M.R."/>
            <person name="Kakrana A."/>
            <person name="Tang H."/>
            <person name="Ray J."/>
            <person name="Groenendijk J."/>
            <person name="Arikit S."/>
            <person name="Mathioni S.M."/>
            <person name="Nakano M."/>
            <person name="Shan H."/>
            <person name="Telgmann-Rauber A."/>
            <person name="Kanno A."/>
            <person name="Yue Z."/>
            <person name="Chen H."/>
            <person name="Li W."/>
            <person name="Chen Y."/>
            <person name="Xu X."/>
            <person name="Zhang Y."/>
            <person name="Luo S."/>
            <person name="Chen H."/>
            <person name="Gao J."/>
            <person name="Mao Z."/>
            <person name="Pires J.C."/>
            <person name="Luo M."/>
            <person name="Kudrna D."/>
            <person name="Wing R.A."/>
            <person name="Meyers B.C."/>
            <person name="Yi K."/>
            <person name="Kong H."/>
            <person name="Lavrijsen P."/>
            <person name="Sunseri F."/>
            <person name="Falavigna A."/>
            <person name="Ye Y."/>
            <person name="Leebens-Mack J.H."/>
            <person name="Chen G."/>
        </authorList>
    </citation>
    <scope>NUCLEOTIDE SEQUENCE [LARGE SCALE GENOMIC DNA]</scope>
    <source>
        <strain evidence="4">cv. DH0086</strain>
    </source>
</reference>
<keyword evidence="2" id="KW-0472">Membrane</keyword>
<evidence type="ECO:0000256" key="2">
    <source>
        <dbReference type="SAM" id="Phobius"/>
    </source>
</evidence>
<dbReference type="Gramene" id="ONK78920">
    <property type="protein sequence ID" value="ONK78920"/>
    <property type="gene ID" value="A4U43_C01F1010"/>
</dbReference>
<dbReference type="EMBL" id="CM007381">
    <property type="protein sequence ID" value="ONK78920.1"/>
    <property type="molecule type" value="Genomic_DNA"/>
</dbReference>
<sequence>MALSPSLAWSVVDQDALELRRMSADEIRSSGSKRRHSALQGQLKTSLDAASGFTRIRTSESPLPRVHGMWPVGGLFVYSFAIIFWIPPRAETGLLNDRSPRMVGPSRRNFALFWLSFSSCFGGSLSSEGVKRRGPNPLGRNGHDIADR</sequence>
<keyword evidence="4" id="KW-1185">Reference proteome</keyword>
<feature type="region of interest" description="Disordered" evidence="1">
    <location>
        <begin position="125"/>
        <end position="148"/>
    </location>
</feature>
<proteinExistence type="predicted"/>